<dbReference type="GO" id="GO:0030674">
    <property type="term" value="F:protein-macromolecule adaptor activity"/>
    <property type="evidence" value="ECO:0007669"/>
    <property type="project" value="TreeGrafter"/>
</dbReference>
<feature type="region of interest" description="Disordered" evidence="2">
    <location>
        <begin position="201"/>
        <end position="303"/>
    </location>
</feature>
<dbReference type="GeneID" id="54490803"/>
<dbReference type="Gene3D" id="2.60.40.640">
    <property type="match status" value="2"/>
</dbReference>
<feature type="compositionally biased region" description="Basic residues" evidence="2">
    <location>
        <begin position="215"/>
        <end position="227"/>
    </location>
</feature>
<dbReference type="GO" id="GO:0031625">
    <property type="term" value="F:ubiquitin protein ligase binding"/>
    <property type="evidence" value="ECO:0007669"/>
    <property type="project" value="TreeGrafter"/>
</dbReference>
<dbReference type="SMART" id="SM01017">
    <property type="entry name" value="Arrestin_C"/>
    <property type="match status" value="1"/>
</dbReference>
<dbReference type="RefSeq" id="XP_033599549.1">
    <property type="nucleotide sequence ID" value="XM_033749749.1"/>
</dbReference>
<evidence type="ECO:0000256" key="2">
    <source>
        <dbReference type="SAM" id="MobiDB-lite"/>
    </source>
</evidence>
<feature type="compositionally biased region" description="Pro residues" evidence="2">
    <location>
        <begin position="714"/>
        <end position="729"/>
    </location>
</feature>
<feature type="region of interest" description="Disordered" evidence="2">
    <location>
        <begin position="1"/>
        <end position="23"/>
    </location>
</feature>
<name>A0A6A6W2E5_9PEZI</name>
<keyword evidence="5" id="KW-1185">Reference proteome</keyword>
<feature type="compositionally biased region" description="Basic and acidic residues" evidence="2">
    <location>
        <begin position="756"/>
        <end position="768"/>
    </location>
</feature>
<dbReference type="GO" id="GO:0005829">
    <property type="term" value="C:cytosol"/>
    <property type="evidence" value="ECO:0007669"/>
    <property type="project" value="TreeGrafter"/>
</dbReference>
<evidence type="ECO:0000256" key="1">
    <source>
        <dbReference type="ARBA" id="ARBA00037950"/>
    </source>
</evidence>
<dbReference type="InterPro" id="IPR011021">
    <property type="entry name" value="Arrestin-like_N"/>
</dbReference>
<dbReference type="InterPro" id="IPR050357">
    <property type="entry name" value="Arrestin_domain-protein"/>
</dbReference>
<dbReference type="GO" id="GO:0005886">
    <property type="term" value="C:plasma membrane"/>
    <property type="evidence" value="ECO:0007669"/>
    <property type="project" value="TreeGrafter"/>
</dbReference>
<feature type="region of interest" description="Disordered" evidence="2">
    <location>
        <begin position="688"/>
        <end position="850"/>
    </location>
</feature>
<dbReference type="Proteomes" id="UP000799437">
    <property type="component" value="Unassembled WGS sequence"/>
</dbReference>
<gene>
    <name evidence="4" type="ORF">EJ05DRAFT_55719</name>
</gene>
<proteinExistence type="inferred from homology"/>
<dbReference type="GO" id="GO:0070086">
    <property type="term" value="P:ubiquitin-dependent endocytosis"/>
    <property type="evidence" value="ECO:0007669"/>
    <property type="project" value="TreeGrafter"/>
</dbReference>
<dbReference type="AlphaFoldDB" id="A0A6A6W2E5"/>
<feature type="region of interest" description="Disordered" evidence="2">
    <location>
        <begin position="527"/>
        <end position="561"/>
    </location>
</feature>
<dbReference type="Pfam" id="PF00339">
    <property type="entry name" value="Arrestin_N"/>
    <property type="match status" value="1"/>
</dbReference>
<dbReference type="OrthoDB" id="7785529at2759"/>
<dbReference type="SUPFAM" id="SSF81296">
    <property type="entry name" value="E set domains"/>
    <property type="match status" value="1"/>
</dbReference>
<dbReference type="InterPro" id="IPR014752">
    <property type="entry name" value="Arrestin-like_C"/>
</dbReference>
<reference evidence="4" key="1">
    <citation type="journal article" date="2020" name="Stud. Mycol.">
        <title>101 Dothideomycetes genomes: a test case for predicting lifestyles and emergence of pathogens.</title>
        <authorList>
            <person name="Haridas S."/>
            <person name="Albert R."/>
            <person name="Binder M."/>
            <person name="Bloem J."/>
            <person name="Labutti K."/>
            <person name="Salamov A."/>
            <person name="Andreopoulos B."/>
            <person name="Baker S."/>
            <person name="Barry K."/>
            <person name="Bills G."/>
            <person name="Bluhm B."/>
            <person name="Cannon C."/>
            <person name="Castanera R."/>
            <person name="Culley D."/>
            <person name="Daum C."/>
            <person name="Ezra D."/>
            <person name="Gonzalez J."/>
            <person name="Henrissat B."/>
            <person name="Kuo A."/>
            <person name="Liang C."/>
            <person name="Lipzen A."/>
            <person name="Lutzoni F."/>
            <person name="Magnuson J."/>
            <person name="Mondo S."/>
            <person name="Nolan M."/>
            <person name="Ohm R."/>
            <person name="Pangilinan J."/>
            <person name="Park H.-J."/>
            <person name="Ramirez L."/>
            <person name="Alfaro M."/>
            <person name="Sun H."/>
            <person name="Tritt A."/>
            <person name="Yoshinaga Y."/>
            <person name="Zwiers L.-H."/>
            <person name="Turgeon B."/>
            <person name="Goodwin S."/>
            <person name="Spatafora J."/>
            <person name="Crous P."/>
            <person name="Grigoriev I."/>
        </authorList>
    </citation>
    <scope>NUCLEOTIDE SEQUENCE</scope>
    <source>
        <strain evidence="4">CBS 121739</strain>
    </source>
</reference>
<evidence type="ECO:0000259" key="3">
    <source>
        <dbReference type="SMART" id="SM01017"/>
    </source>
</evidence>
<feature type="domain" description="Arrestin C-terminal-like" evidence="3">
    <location>
        <begin position="307"/>
        <end position="459"/>
    </location>
</feature>
<feature type="compositionally biased region" description="Basic and acidic residues" evidence="2">
    <location>
        <begin position="203"/>
        <end position="214"/>
    </location>
</feature>
<accession>A0A6A6W2E5</accession>
<dbReference type="EMBL" id="ML996574">
    <property type="protein sequence ID" value="KAF2757098.1"/>
    <property type="molecule type" value="Genomic_DNA"/>
</dbReference>
<comment type="similarity">
    <text evidence="1">Belongs to the arrestin family. PalF/RIM8 subfamily.</text>
</comment>
<evidence type="ECO:0000313" key="5">
    <source>
        <dbReference type="Proteomes" id="UP000799437"/>
    </source>
</evidence>
<dbReference type="Pfam" id="PF02752">
    <property type="entry name" value="Arrestin_C"/>
    <property type="match status" value="1"/>
</dbReference>
<dbReference type="PANTHER" id="PTHR11188:SF161">
    <property type="entry name" value="PH-RESPONSE REGULATOR PROTEIN PALF_RIM8"/>
    <property type="match status" value="1"/>
</dbReference>
<feature type="compositionally biased region" description="Polar residues" evidence="2">
    <location>
        <begin position="269"/>
        <end position="280"/>
    </location>
</feature>
<protein>
    <recommendedName>
        <fullName evidence="3">Arrestin C-terminal-like domain-containing protein</fullName>
    </recommendedName>
</protein>
<dbReference type="PANTHER" id="PTHR11188">
    <property type="entry name" value="ARRESTIN DOMAIN CONTAINING PROTEIN"/>
    <property type="match status" value="1"/>
</dbReference>
<dbReference type="InterPro" id="IPR014756">
    <property type="entry name" value="Ig_E-set"/>
</dbReference>
<sequence length="850" mass="92068">MPTSSIRNSSTSTSSPVSSTPRSFLSRLAPSFASKTRSSAEFDIQLDDPHRQYAPGDAVTGTVTLKVLKPLRITHLVISLHGYVQVYKNPNTPGDGYRAHNPSIGSGKGPKKAGYYGNGFATLFEEETVLCGDGSMQKGIFKFQFSLDFPSKTLPSSIDFERGTISYMLTATLTRPTSISPTSTRELRVFLIENIDIGPISEPKPRKISLEPRAAKSKPRQPKKRPPAAKAPETGDAASTSKDSRVGELNIGAKEDLESPRSPAASDVSFETQPSTTTGSGEDPGTSSGSGWQGSGELKSAGLTPIKKQPITATITLLKAGFLRGDTIQLTVNVTHTKYMKSLHGIIVTLYRQARVDMHPALPVITTKDGKMKAEEYFPRSKTGLGGLSLSNSGSTHVFRKDLSQSFAPLIIDPKTLTADVKASVRVPEEAFPSITNVPGAMITFKYYVEVVVDLQAKLASLGRFLPNSGMMNIPNGYEDNSGIRPEVNGPGMFSAWGGNFIDTTQVRRDKSVVACVFGIIVGTRDSERRKNKGKQPTVQPPVVDGPQAQPVQNGNGYEQGEYHHYDESQYYDYGHPPDRNIDHHDHYYGFENQYDGHENHQYDARYGYYPEHQYDMSHPHGYRLPHLAVQDESHLTDKERIRRAEQRLLPSEPPAEGNGESAACAHAPSAPLLTEDEDLLFAPAPRTRSHANSNASTIPPPSPSFLSAGLSAPPVPSAPLPSPRPLRAPAPVYTSSPAHDEASSSRVLAAGPAASDDKQELQRRRLQAEQSAPPAFDPNSSNGPDASAMTEEDEQDAIPTAPDLADLQLGDDAHDTGLPYGEGASSHHDPRAHVQTTPLLPAYRETRAS</sequence>
<organism evidence="4 5">
    <name type="scientific">Pseudovirgaria hyperparasitica</name>
    <dbReference type="NCBI Taxonomy" id="470096"/>
    <lineage>
        <taxon>Eukaryota</taxon>
        <taxon>Fungi</taxon>
        <taxon>Dikarya</taxon>
        <taxon>Ascomycota</taxon>
        <taxon>Pezizomycotina</taxon>
        <taxon>Dothideomycetes</taxon>
        <taxon>Dothideomycetes incertae sedis</taxon>
        <taxon>Acrospermales</taxon>
        <taxon>Acrospermaceae</taxon>
        <taxon>Pseudovirgaria</taxon>
    </lineage>
</organism>
<evidence type="ECO:0000313" key="4">
    <source>
        <dbReference type="EMBL" id="KAF2757098.1"/>
    </source>
</evidence>
<dbReference type="InterPro" id="IPR011022">
    <property type="entry name" value="Arrestin_C-like"/>
</dbReference>